<proteinExistence type="predicted"/>
<reference evidence="3 6" key="3">
    <citation type="submission" date="2019-12" db="EMBL/GenBank/DDBJ databases">
        <title>Functional and genomic insights into the Sphingobium yanoikuyae YC-JY1, a bacterium efficiently degrading bisphenol A.</title>
        <authorList>
            <person name="Jia Y."/>
            <person name="Li X."/>
            <person name="Wang J."/>
            <person name="Eltoukhy A."/>
            <person name="Lamraoui I."/>
            <person name="Yan Y."/>
        </authorList>
    </citation>
    <scope>NUCLEOTIDE SEQUENCE [LARGE SCALE GENOMIC DNA]</scope>
    <source>
        <strain evidence="3 6">YC-JY1</strain>
    </source>
</reference>
<evidence type="ECO:0000313" key="5">
    <source>
        <dbReference type="Proteomes" id="UP000280708"/>
    </source>
</evidence>
<geneLocation type="plasmid" evidence="5">
    <name>pf1</name>
</geneLocation>
<keyword evidence="1" id="KW-0614">Plasmid</keyword>
<reference evidence="1 5" key="2">
    <citation type="submission" date="2018-10" db="EMBL/GenBank/DDBJ databases">
        <title>Characterization and genome analysis of a novel bacterium Sphingobium yanoikuyae SJTF8 capable of degrading PAHs.</title>
        <authorList>
            <person name="Yin C."/>
            <person name="Xiong W."/>
            <person name="Liang R."/>
        </authorList>
    </citation>
    <scope>NUCLEOTIDE SEQUENCE [LARGE SCALE GENOMIC DNA]</scope>
    <source>
        <strain evidence="1 5">SJTF8</strain>
        <plasmid evidence="1">pF1</plasmid>
        <plasmid evidence="5">pf1</plasmid>
    </source>
</reference>
<evidence type="ECO:0000313" key="2">
    <source>
        <dbReference type="EMBL" id="OAH44496.1"/>
    </source>
</evidence>
<gene>
    <name evidence="2" type="ORF">AX777_24530</name>
    <name evidence="1" type="ORF">EBF16_01285</name>
    <name evidence="3" type="ORF">GS397_22380</name>
</gene>
<evidence type="ECO:0000313" key="3">
    <source>
        <dbReference type="EMBL" id="QHD69520.1"/>
    </source>
</evidence>
<dbReference type="EMBL" id="LSTR01000029">
    <property type="protein sequence ID" value="OAH44496.1"/>
    <property type="molecule type" value="Genomic_DNA"/>
</dbReference>
<dbReference type="Proteomes" id="UP000464086">
    <property type="component" value="Chromosome"/>
</dbReference>
<dbReference type="Proteomes" id="UP000280708">
    <property type="component" value="Plasmid pF1"/>
</dbReference>
<organism evidence="2 4">
    <name type="scientific">Sphingobium yanoikuyae</name>
    <name type="common">Sphingomonas yanoikuyae</name>
    <dbReference type="NCBI Taxonomy" id="13690"/>
    <lineage>
        <taxon>Bacteria</taxon>
        <taxon>Pseudomonadati</taxon>
        <taxon>Pseudomonadota</taxon>
        <taxon>Alphaproteobacteria</taxon>
        <taxon>Sphingomonadales</taxon>
        <taxon>Sphingomonadaceae</taxon>
        <taxon>Sphingobium</taxon>
    </lineage>
</organism>
<evidence type="ECO:0000313" key="4">
    <source>
        <dbReference type="Proteomes" id="UP000077262"/>
    </source>
</evidence>
<accession>A0A177JUQ3</accession>
<geneLocation type="plasmid" evidence="1">
    <name>pF1</name>
</geneLocation>
<evidence type="ECO:0000313" key="1">
    <source>
        <dbReference type="EMBL" id="AYO75655.1"/>
    </source>
</evidence>
<evidence type="ECO:0000313" key="6">
    <source>
        <dbReference type="Proteomes" id="UP000464086"/>
    </source>
</evidence>
<dbReference type="EMBL" id="CP033227">
    <property type="protein sequence ID" value="AYO75655.1"/>
    <property type="molecule type" value="Genomic_DNA"/>
</dbReference>
<dbReference type="AlphaFoldDB" id="A0A177JUQ3"/>
<dbReference type="EMBL" id="CP047218">
    <property type="protein sequence ID" value="QHD69520.1"/>
    <property type="molecule type" value="Genomic_DNA"/>
</dbReference>
<dbReference type="RefSeq" id="WP_063976430.1">
    <property type="nucleotide sequence ID" value="NZ_CP033227.1"/>
</dbReference>
<protein>
    <submittedName>
        <fullName evidence="2">Uncharacterized protein</fullName>
    </submittedName>
</protein>
<reference evidence="2 4" key="1">
    <citation type="submission" date="2016-02" db="EMBL/GenBank/DDBJ databases">
        <authorList>
            <person name="Wen L."/>
            <person name="He K."/>
            <person name="Yang H."/>
        </authorList>
    </citation>
    <scope>NUCLEOTIDE SEQUENCE [LARGE SCALE GENOMIC DNA]</scope>
    <source>
        <strain evidence="2 4">CD09_2</strain>
    </source>
</reference>
<dbReference type="OrthoDB" id="9981617at2"/>
<dbReference type="Proteomes" id="UP000077262">
    <property type="component" value="Unassembled WGS sequence"/>
</dbReference>
<sequence>MYDLVFSVFFGSVPITVEIDVADELDARRAATGVIAERLGKPGVFVHLSDNGTFRAGAGFWSQFGSYSLTMRASSAGLSR</sequence>
<name>A0A177JUQ3_SPHYA</name>